<dbReference type="CDD" id="cd00293">
    <property type="entry name" value="USP-like"/>
    <property type="match status" value="1"/>
</dbReference>
<dbReference type="SUPFAM" id="SSF52402">
    <property type="entry name" value="Adenine nucleotide alpha hydrolases-like"/>
    <property type="match status" value="1"/>
</dbReference>
<dbReference type="Pfam" id="PF00582">
    <property type="entry name" value="Usp"/>
    <property type="match status" value="1"/>
</dbReference>
<comment type="caution">
    <text evidence="4">The sequence shown here is derived from an EMBL/GenBank/DDBJ whole genome shotgun (WGS) entry which is preliminary data.</text>
</comment>
<keyword evidence="2" id="KW-0963">Cytoplasm</keyword>
<accession>A0A139SHV9</accession>
<reference evidence="5" key="1">
    <citation type="submission" date="2016-02" db="EMBL/GenBank/DDBJ databases">
        <authorList>
            <person name="Sanders J.G."/>
            <person name="Lin J.Y."/>
            <person name="Wertz J.T."/>
            <person name="Russell J.A."/>
            <person name="Moreau C.S."/>
            <person name="Powell S."/>
        </authorList>
    </citation>
    <scope>NUCLEOTIDE SEQUENCE [LARGE SCALE GENOMIC DNA]</scope>
    <source>
        <strain evidence="5">CAG34</strain>
    </source>
</reference>
<organism evidence="4 5">
    <name type="scientific">Cephaloticoccus primus</name>
    <dbReference type="NCBI Taxonomy" id="1548207"/>
    <lineage>
        <taxon>Bacteria</taxon>
        <taxon>Pseudomonadati</taxon>
        <taxon>Verrucomicrobiota</taxon>
        <taxon>Opitutia</taxon>
        <taxon>Opitutales</taxon>
        <taxon>Opitutaceae</taxon>
        <taxon>Cephaloticoccus</taxon>
    </lineage>
</organism>
<sequence>MKTILAPIDFSRASNSVLKVAINLAREHNARIVLLHIVQPPVLISEYGAIMTNVQDIVAISERTSAKELDKRQKSVARSAGVPVEVAQATGAPVRSIIEQAKKTKADYIVVGSHGHSALYDLFAGSTASGLIRRAPCPVVVVPPHPTKKTKKR</sequence>
<name>A0A139SHV9_9BACT</name>
<comment type="similarity">
    <text evidence="1 2">Belongs to the universal stress protein A family.</text>
</comment>
<protein>
    <recommendedName>
        <fullName evidence="2">Universal stress protein</fullName>
    </recommendedName>
</protein>
<evidence type="ECO:0000259" key="3">
    <source>
        <dbReference type="Pfam" id="PF00582"/>
    </source>
</evidence>
<dbReference type="InterPro" id="IPR014729">
    <property type="entry name" value="Rossmann-like_a/b/a_fold"/>
</dbReference>
<evidence type="ECO:0000313" key="5">
    <source>
        <dbReference type="Proteomes" id="UP000070058"/>
    </source>
</evidence>
<dbReference type="EMBL" id="LSZQ01000069">
    <property type="protein sequence ID" value="KXU34074.1"/>
    <property type="molecule type" value="Genomic_DNA"/>
</dbReference>
<dbReference type="Gene3D" id="3.40.50.620">
    <property type="entry name" value="HUPs"/>
    <property type="match status" value="1"/>
</dbReference>
<dbReference type="OrthoDB" id="8547832at2"/>
<evidence type="ECO:0000256" key="2">
    <source>
        <dbReference type="PIRNR" id="PIRNR006276"/>
    </source>
</evidence>
<dbReference type="STRING" id="1548207.AXK11_09105"/>
<dbReference type="GO" id="GO:0005737">
    <property type="term" value="C:cytoplasm"/>
    <property type="evidence" value="ECO:0007669"/>
    <property type="project" value="UniProtKB-SubCell"/>
</dbReference>
<evidence type="ECO:0000256" key="1">
    <source>
        <dbReference type="ARBA" id="ARBA00008791"/>
    </source>
</evidence>
<dbReference type="InterPro" id="IPR006016">
    <property type="entry name" value="UspA"/>
</dbReference>
<keyword evidence="5" id="KW-1185">Reference proteome</keyword>
<dbReference type="PANTHER" id="PTHR46268:SF6">
    <property type="entry name" value="UNIVERSAL STRESS PROTEIN UP12"/>
    <property type="match status" value="1"/>
</dbReference>
<dbReference type="PIRSF" id="PIRSF006276">
    <property type="entry name" value="UspA"/>
    <property type="match status" value="1"/>
</dbReference>
<gene>
    <name evidence="4" type="ORF">AXK11_09105</name>
</gene>
<dbReference type="Proteomes" id="UP000070058">
    <property type="component" value="Unassembled WGS sequence"/>
</dbReference>
<dbReference type="RefSeq" id="WP_068631436.1">
    <property type="nucleotide sequence ID" value="NZ_LSZQ01000069.1"/>
</dbReference>
<dbReference type="PANTHER" id="PTHR46268">
    <property type="entry name" value="STRESS RESPONSE PROTEIN NHAX"/>
    <property type="match status" value="1"/>
</dbReference>
<dbReference type="AlphaFoldDB" id="A0A139SHV9"/>
<proteinExistence type="inferred from homology"/>
<feature type="domain" description="UspA" evidence="3">
    <location>
        <begin position="1"/>
        <end position="143"/>
    </location>
</feature>
<evidence type="ECO:0000313" key="4">
    <source>
        <dbReference type="EMBL" id="KXU34074.1"/>
    </source>
</evidence>
<dbReference type="PRINTS" id="PR01438">
    <property type="entry name" value="UNVRSLSTRESS"/>
</dbReference>
<comment type="subcellular location">
    <subcellularLocation>
        <location evidence="2">Cytoplasm</location>
    </subcellularLocation>
</comment>
<dbReference type="InterPro" id="IPR006015">
    <property type="entry name" value="Universal_stress_UspA"/>
</dbReference>